<dbReference type="InterPro" id="IPR029051">
    <property type="entry name" value="DUF4352"/>
</dbReference>
<evidence type="ECO:0000313" key="6">
    <source>
        <dbReference type="Proteomes" id="UP000664357"/>
    </source>
</evidence>
<dbReference type="InterPro" id="IPR029050">
    <property type="entry name" value="Immunoprotect_excell_Ig-like"/>
</dbReference>
<accession>A0ABV0EV13</accession>
<keyword evidence="3" id="KW-0812">Transmembrane</keyword>
<reference evidence="5 6" key="2">
    <citation type="submission" date="2024-02" db="EMBL/GenBank/DDBJ databases">
        <title>The Genome Sequence of Enterococcus sp. DIV0159.</title>
        <authorList>
            <person name="Earl A."/>
            <person name="Manson A."/>
            <person name="Gilmore M."/>
            <person name="Sanders J."/>
            <person name="Shea T."/>
            <person name="Howe W."/>
            <person name="Livny J."/>
            <person name="Cuomo C."/>
            <person name="Neafsey D."/>
            <person name="Birren B."/>
        </authorList>
    </citation>
    <scope>NUCLEOTIDE SEQUENCE [LARGE SCALE GENOMIC DNA]</scope>
    <source>
        <strain evidence="5 6">665A</strain>
    </source>
</reference>
<organism evidence="5 6">
    <name type="scientific">Candidatus Enterococcus ferrettii</name>
    <dbReference type="NCBI Taxonomy" id="2815324"/>
    <lineage>
        <taxon>Bacteria</taxon>
        <taxon>Bacillati</taxon>
        <taxon>Bacillota</taxon>
        <taxon>Bacilli</taxon>
        <taxon>Lactobacillales</taxon>
        <taxon>Enterococcaceae</taxon>
        <taxon>Enterococcus</taxon>
    </lineage>
</organism>
<keyword evidence="1" id="KW-0732">Signal</keyword>
<keyword evidence="6" id="KW-1185">Reference proteome</keyword>
<proteinExistence type="predicted"/>
<comment type="caution">
    <text evidence="5">The sequence shown here is derived from an EMBL/GenBank/DDBJ whole genome shotgun (WGS) entry which is preliminary data.</text>
</comment>
<keyword evidence="3" id="KW-1133">Transmembrane helix</keyword>
<feature type="domain" description="DUF4352" evidence="4">
    <location>
        <begin position="73"/>
        <end position="189"/>
    </location>
</feature>
<name>A0ABV0EV13_9ENTE</name>
<evidence type="ECO:0000256" key="3">
    <source>
        <dbReference type="SAM" id="Phobius"/>
    </source>
</evidence>
<evidence type="ECO:0000256" key="2">
    <source>
        <dbReference type="SAM" id="MobiDB-lite"/>
    </source>
</evidence>
<protein>
    <recommendedName>
        <fullName evidence="4">DUF4352 domain-containing protein</fullName>
    </recommendedName>
</protein>
<feature type="region of interest" description="Disordered" evidence="2">
    <location>
        <begin position="45"/>
        <end position="69"/>
    </location>
</feature>
<feature type="compositionally biased region" description="Polar residues" evidence="2">
    <location>
        <begin position="58"/>
        <end position="69"/>
    </location>
</feature>
<dbReference type="EMBL" id="JAFREL020000004">
    <property type="protein sequence ID" value="MEO1772500.1"/>
    <property type="molecule type" value="Genomic_DNA"/>
</dbReference>
<evidence type="ECO:0000256" key="1">
    <source>
        <dbReference type="ARBA" id="ARBA00022729"/>
    </source>
</evidence>
<dbReference type="Proteomes" id="UP000664357">
    <property type="component" value="Unassembled WGS sequence"/>
</dbReference>
<dbReference type="RefSeq" id="WP_207702708.1">
    <property type="nucleotide sequence ID" value="NZ_JAFREL020000004.1"/>
</dbReference>
<gene>
    <name evidence="5" type="ORF">JZO67_004482</name>
</gene>
<dbReference type="Gene3D" id="2.60.40.1240">
    <property type="match status" value="1"/>
</dbReference>
<evidence type="ECO:0000313" key="5">
    <source>
        <dbReference type="EMBL" id="MEO1772500.1"/>
    </source>
</evidence>
<dbReference type="Pfam" id="PF11611">
    <property type="entry name" value="DUF4352"/>
    <property type="match status" value="1"/>
</dbReference>
<feature type="transmembrane region" description="Helical" evidence="3">
    <location>
        <begin position="26"/>
        <end position="46"/>
    </location>
</feature>
<keyword evidence="3" id="KW-0472">Membrane</keyword>
<reference evidence="5 6" key="1">
    <citation type="submission" date="2021-03" db="EMBL/GenBank/DDBJ databases">
        <authorList>
            <person name="Gilmore M.S."/>
            <person name="Schwartzman J."/>
            <person name="Van Tyne D."/>
            <person name="Martin M."/>
            <person name="Earl A.M."/>
            <person name="Manson A.L."/>
            <person name="Straub T."/>
            <person name="Salamzade R."/>
            <person name="Saavedra J."/>
            <person name="Lebreton F."/>
            <person name="Prichula J."/>
            <person name="Schaufler K."/>
            <person name="Gaca A."/>
            <person name="Sgardioli B."/>
            <person name="Wagenaar J."/>
            <person name="Strong T."/>
        </authorList>
    </citation>
    <scope>NUCLEOTIDE SEQUENCE [LARGE SCALE GENOMIC DNA]</scope>
    <source>
        <strain evidence="5 6">665A</strain>
    </source>
</reference>
<sequence length="196" mass="21424">MSKKKITGNDGKTYVMKEKKPFYKKIWFWIVVVLFVAIIGGALGGGSDEPSTKKVSEADSTSSNEDNALDQTYSVGDVVSYKGYEIKVNKVDYSQGSEYIKPDDGKQFVVVNITITNNTDNKQSYNPFDYSLNADGNSTSLTSYMEGVDTLNSGELDPGASVSGNLVGSAPTEATSLKLQYKSNFWNDETVDINLK</sequence>
<evidence type="ECO:0000259" key="4">
    <source>
        <dbReference type="Pfam" id="PF11611"/>
    </source>
</evidence>